<name>A0A9X1MPR1_9BACT</name>
<dbReference type="RefSeq" id="WP_230220973.1">
    <property type="nucleotide sequence ID" value="NZ_JAJKFT010000010.1"/>
</dbReference>
<dbReference type="EMBL" id="JAJKFT010000010">
    <property type="protein sequence ID" value="MCC9630110.1"/>
    <property type="molecule type" value="Genomic_DNA"/>
</dbReference>
<evidence type="ECO:0000313" key="2">
    <source>
        <dbReference type="Proteomes" id="UP001139103"/>
    </source>
</evidence>
<evidence type="ECO:0000313" key="1">
    <source>
        <dbReference type="EMBL" id="MCC9630110.1"/>
    </source>
</evidence>
<keyword evidence="2" id="KW-1185">Reference proteome</keyword>
<gene>
    <name evidence="1" type="ORF">LOC68_17085</name>
</gene>
<proteinExistence type="predicted"/>
<dbReference type="Proteomes" id="UP001139103">
    <property type="component" value="Unassembled WGS sequence"/>
</dbReference>
<organism evidence="1 2">
    <name type="scientific">Blastopirellula sediminis</name>
    <dbReference type="NCBI Taxonomy" id="2894196"/>
    <lineage>
        <taxon>Bacteria</taxon>
        <taxon>Pseudomonadati</taxon>
        <taxon>Planctomycetota</taxon>
        <taxon>Planctomycetia</taxon>
        <taxon>Pirellulales</taxon>
        <taxon>Pirellulaceae</taxon>
        <taxon>Blastopirellula</taxon>
    </lineage>
</organism>
<reference evidence="1" key="1">
    <citation type="submission" date="2021-11" db="EMBL/GenBank/DDBJ databases">
        <title>Genome sequence.</title>
        <authorList>
            <person name="Sun Q."/>
        </authorList>
    </citation>
    <scope>NUCLEOTIDE SEQUENCE</scope>
    <source>
        <strain evidence="1">JC732</strain>
    </source>
</reference>
<sequence>MNDANPSRFRISTPAAIFALLGLLVASYVISFYVISFTGYDETPQELDGYYFADPLTDAGERRHLYFCRLYWPLIEIDARLITGRRPGSAVLKLLSCSDEGMVDAETFHSVEGY</sequence>
<comment type="caution">
    <text evidence="1">The sequence shown here is derived from an EMBL/GenBank/DDBJ whole genome shotgun (WGS) entry which is preliminary data.</text>
</comment>
<protein>
    <submittedName>
        <fullName evidence="1">YihY/virulence factor BrkB family protein</fullName>
    </submittedName>
</protein>
<accession>A0A9X1MPR1</accession>
<dbReference type="AlphaFoldDB" id="A0A9X1MPR1"/>